<proteinExistence type="predicted"/>
<evidence type="ECO:0000313" key="2">
    <source>
        <dbReference type="Proteomes" id="UP001501102"/>
    </source>
</evidence>
<organism evidence="1 2">
    <name type="scientific">Streptomyces thioluteus</name>
    <dbReference type="NCBI Taxonomy" id="66431"/>
    <lineage>
        <taxon>Bacteria</taxon>
        <taxon>Bacillati</taxon>
        <taxon>Actinomycetota</taxon>
        <taxon>Actinomycetes</taxon>
        <taxon>Kitasatosporales</taxon>
        <taxon>Streptomycetaceae</taxon>
        <taxon>Streptomyces</taxon>
    </lineage>
</organism>
<accession>A0ABP6J931</accession>
<gene>
    <name evidence="1" type="ORF">GCM10020221_22240</name>
</gene>
<keyword evidence="2" id="KW-1185">Reference proteome</keyword>
<dbReference type="RefSeq" id="WP_344962726.1">
    <property type="nucleotide sequence ID" value="NZ_BAAAXZ010000084.1"/>
</dbReference>
<comment type="caution">
    <text evidence="1">The sequence shown here is derived from an EMBL/GenBank/DDBJ whole genome shotgun (WGS) entry which is preliminary data.</text>
</comment>
<reference evidence="2" key="1">
    <citation type="journal article" date="2019" name="Int. J. Syst. Evol. Microbiol.">
        <title>The Global Catalogue of Microorganisms (GCM) 10K type strain sequencing project: providing services to taxonomists for standard genome sequencing and annotation.</title>
        <authorList>
            <consortium name="The Broad Institute Genomics Platform"/>
            <consortium name="The Broad Institute Genome Sequencing Center for Infectious Disease"/>
            <person name="Wu L."/>
            <person name="Ma J."/>
        </authorList>
    </citation>
    <scope>NUCLEOTIDE SEQUENCE [LARGE SCALE GENOMIC DNA]</scope>
    <source>
        <strain evidence="2">JCM 4087</strain>
    </source>
</reference>
<name>A0ABP6J931_STRTU</name>
<dbReference type="Proteomes" id="UP001501102">
    <property type="component" value="Unassembled WGS sequence"/>
</dbReference>
<sequence>MAAPEGAGKSQALLVERDGGLVRLLPDTNWKPVVKAGSAPVYPG</sequence>
<evidence type="ECO:0000313" key="1">
    <source>
        <dbReference type="EMBL" id="GAA2925861.1"/>
    </source>
</evidence>
<protein>
    <submittedName>
        <fullName evidence="1">Uncharacterized protein</fullName>
    </submittedName>
</protein>
<dbReference type="EMBL" id="BAAAXZ010000084">
    <property type="protein sequence ID" value="GAA2925861.1"/>
    <property type="molecule type" value="Genomic_DNA"/>
</dbReference>